<evidence type="ECO:0000256" key="3">
    <source>
        <dbReference type="ARBA" id="ARBA00020628"/>
    </source>
</evidence>
<evidence type="ECO:0000256" key="1">
    <source>
        <dbReference type="ARBA" id="ARBA00004123"/>
    </source>
</evidence>
<dbReference type="EMBL" id="JAGSXJ010000013">
    <property type="protein sequence ID" value="KAH6686160.1"/>
    <property type="molecule type" value="Genomic_DNA"/>
</dbReference>
<evidence type="ECO:0000313" key="12">
    <source>
        <dbReference type="Proteomes" id="UP000770015"/>
    </source>
</evidence>
<evidence type="ECO:0000256" key="6">
    <source>
        <dbReference type="ARBA" id="ARBA00023163"/>
    </source>
</evidence>
<dbReference type="AlphaFoldDB" id="A0A9P8VAI2"/>
<dbReference type="GO" id="GO:0006357">
    <property type="term" value="P:regulation of transcription by RNA polymerase II"/>
    <property type="evidence" value="ECO:0007669"/>
    <property type="project" value="InterPro"/>
</dbReference>
<dbReference type="GO" id="GO:0016592">
    <property type="term" value="C:mediator complex"/>
    <property type="evidence" value="ECO:0007669"/>
    <property type="project" value="InterPro"/>
</dbReference>
<keyword evidence="12" id="KW-1185">Reference proteome</keyword>
<comment type="subcellular location">
    <subcellularLocation>
        <location evidence="1 9">Nucleus</location>
    </subcellularLocation>
</comment>
<comment type="subunit">
    <text evidence="9">Component of the Mediator complex.</text>
</comment>
<evidence type="ECO:0000256" key="9">
    <source>
        <dbReference type="RuleBase" id="RU364142"/>
    </source>
</evidence>
<dbReference type="Pfam" id="PF08689">
    <property type="entry name" value="Med5"/>
    <property type="match status" value="1"/>
</dbReference>
<proteinExistence type="inferred from homology"/>
<comment type="caution">
    <text evidence="11">The sequence shown here is derived from an EMBL/GenBank/DDBJ whole genome shotgun (WGS) entry which is preliminary data.</text>
</comment>
<dbReference type="OrthoDB" id="5322661at2759"/>
<keyword evidence="7 9" id="KW-0539">Nucleus</keyword>
<dbReference type="PANTHER" id="PTHR35784:SF1">
    <property type="entry name" value="MEDIATOR OF RNA POLYMERASE II TRANSCRIPTION SUBUNIT 5"/>
    <property type="match status" value="1"/>
</dbReference>
<dbReference type="PANTHER" id="PTHR35784">
    <property type="entry name" value="MEDIATOR OF RNA POLYMERASE II TRANSCRIPTION SUBUNIT 5"/>
    <property type="match status" value="1"/>
</dbReference>
<evidence type="ECO:0000256" key="2">
    <source>
        <dbReference type="ARBA" id="ARBA00008782"/>
    </source>
</evidence>
<evidence type="ECO:0000256" key="10">
    <source>
        <dbReference type="SAM" id="MobiDB-lite"/>
    </source>
</evidence>
<name>A0A9P8VAI2_9PEZI</name>
<comment type="function">
    <text evidence="9">Component of the Mediator complex, a coactivator involved in the regulated transcription of nearly all RNA polymerase II-dependent genes. Mediator functions as a bridge to convey information from gene-specific regulatory proteins to the basal RNA polymerase II transcription machinery. Mediator is recruited to promoters by direct interactions with regulatory proteins and serves as a scaffold for the assembly of a functional preinitiation complex with RNA polymerase II and the general transcription factors.</text>
</comment>
<comment type="similarity">
    <text evidence="2 9">Belongs to the Mediator complex subunit 5 family.</text>
</comment>
<keyword evidence="6 9" id="KW-0804">Transcription</keyword>
<feature type="region of interest" description="Disordered" evidence="10">
    <location>
        <begin position="102"/>
        <end position="123"/>
    </location>
</feature>
<evidence type="ECO:0000256" key="8">
    <source>
        <dbReference type="ARBA" id="ARBA00031256"/>
    </source>
</evidence>
<dbReference type="GO" id="GO:0003712">
    <property type="term" value="F:transcription coregulator activity"/>
    <property type="evidence" value="ECO:0007669"/>
    <property type="project" value="InterPro"/>
</dbReference>
<protein>
    <recommendedName>
        <fullName evidence="3 9">Mediator of RNA polymerase II transcription subunit 5</fullName>
    </recommendedName>
    <alternativeName>
        <fullName evidence="8 9">Mediator complex subunit 5</fullName>
    </alternativeName>
</protein>
<organism evidence="11 12">
    <name type="scientific">Plectosphaerella plurivora</name>
    <dbReference type="NCBI Taxonomy" id="936078"/>
    <lineage>
        <taxon>Eukaryota</taxon>
        <taxon>Fungi</taxon>
        <taxon>Dikarya</taxon>
        <taxon>Ascomycota</taxon>
        <taxon>Pezizomycotina</taxon>
        <taxon>Sordariomycetes</taxon>
        <taxon>Hypocreomycetidae</taxon>
        <taxon>Glomerellales</taxon>
        <taxon>Plectosphaerellaceae</taxon>
        <taxon>Plectosphaerella</taxon>
    </lineage>
</organism>
<keyword evidence="5 9" id="KW-0010">Activator</keyword>
<evidence type="ECO:0000256" key="7">
    <source>
        <dbReference type="ARBA" id="ARBA00023242"/>
    </source>
</evidence>
<evidence type="ECO:0000256" key="5">
    <source>
        <dbReference type="ARBA" id="ARBA00023159"/>
    </source>
</evidence>
<dbReference type="Proteomes" id="UP000770015">
    <property type="component" value="Unassembled WGS sequence"/>
</dbReference>
<sequence>MTANSASPRGTLERWARFKARCIASRLDPELFASFVPLLRLQNPLPAPVIADLFLAPQAHNSDAPDPRIPQYLQVLSKLGYIDTPSILSGLYRYSTSHLQSTNAARNPTDQAAGAKSKSNTSRWRNSYGTEEVMFYRLTKAVAQGTGIKSPEDGIEVAKVMSKWMTLFTDASTAFAVDAMGDLHTNHAREEMESARAAFVALLLGVCENQHVLKALDGTRARAARKDMSESLASFVPTIVHNADRIATRLDLFRTSTLAGFEPTDEKKEDTSADLDHLFGANIDPEHFVIPDMPIVNSRAGLYIYLNAALTGRPLVDDGTIINHLNNRYPGDVQSATIDLILASFDVLANAVFRNEGPNAIHLLRSYLMNKLPLLISNLSKHMFPPLTPEYCITDALRRVDTNAFPTLSSMFDENRNNNPFTDSVREEFCWACCLHGLLPESSIEVILGEAPYSSFPSRGRYVKERLVGECLADSERMQALVGELENMDGNVGAASQALVEVLRQLCRNKDTMSLKVLCGQLSRKPLALDVILLFEKPSSILYPLCELLDNWKYEEDQGEYQPVYEEFGSVLLLLLALAYRYNLGPSEVGVRSPESFVAKVLTLSHQSRPSEPLSEQDKGHLDSWIRGLFDQEAGGLTDDLISSCPPQEFYLLIPALFQNIVLAVGTGHLSEEGLRGGVEYLVDTFLLPSLVTAITYLASLLWVDRQHQKAIMRILNFVIQPSAISSDASTMLSSVLNIVAKPLEHSLRAYQRQDPKCQEVEPLLRALKDSIPLSRRTGGADHNELETWSNTPNGGLTIAVRHTIHGFVQWGLQAGINMTPTPYTHRQIIAALRMLGAKRVLHLIYDEVRHQTELGSSSVAYDVATALVCAPDVTNGAQPSAVSFLDESGSMPIPEQQRLSLRDVLKSEADECGKLQKADPAQAEMVVRLYRRVEAQMIMSQPAGGMQAEAMLPEDLALGLDGGAGSLESAMAAAAAAAGDVQSVGMSVDNVSLDLGMGGMGSDMGLGDAGSAGVSLDLGADDMFGSLSAGGDFEWDSMDLS</sequence>
<evidence type="ECO:0000256" key="4">
    <source>
        <dbReference type="ARBA" id="ARBA00023015"/>
    </source>
</evidence>
<keyword evidence="4 9" id="KW-0805">Transcription regulation</keyword>
<dbReference type="InterPro" id="IPR014801">
    <property type="entry name" value="Mediator_Med5_fun"/>
</dbReference>
<gene>
    <name evidence="9" type="primary">MED5</name>
    <name evidence="11" type="ORF">F5X68DRAFT_261975</name>
</gene>
<reference evidence="11" key="1">
    <citation type="journal article" date="2021" name="Nat. Commun.">
        <title>Genetic determinants of endophytism in the Arabidopsis root mycobiome.</title>
        <authorList>
            <person name="Mesny F."/>
            <person name="Miyauchi S."/>
            <person name="Thiergart T."/>
            <person name="Pickel B."/>
            <person name="Atanasova L."/>
            <person name="Karlsson M."/>
            <person name="Huettel B."/>
            <person name="Barry K.W."/>
            <person name="Haridas S."/>
            <person name="Chen C."/>
            <person name="Bauer D."/>
            <person name="Andreopoulos W."/>
            <person name="Pangilinan J."/>
            <person name="LaButti K."/>
            <person name="Riley R."/>
            <person name="Lipzen A."/>
            <person name="Clum A."/>
            <person name="Drula E."/>
            <person name="Henrissat B."/>
            <person name="Kohler A."/>
            <person name="Grigoriev I.V."/>
            <person name="Martin F.M."/>
            <person name="Hacquard S."/>
        </authorList>
    </citation>
    <scope>NUCLEOTIDE SEQUENCE</scope>
    <source>
        <strain evidence="11">MPI-SDFR-AT-0117</strain>
    </source>
</reference>
<accession>A0A9P8VAI2</accession>
<evidence type="ECO:0000313" key="11">
    <source>
        <dbReference type="EMBL" id="KAH6686160.1"/>
    </source>
</evidence>